<dbReference type="InterPro" id="IPR001763">
    <property type="entry name" value="Rhodanese-like_dom"/>
</dbReference>
<dbReference type="HOGENOM" id="CLU_107716_1_0_1"/>
<reference evidence="3" key="1">
    <citation type="submission" date="2012-06" db="EMBL/GenBank/DDBJ databases">
        <title>The genome sequence of Coniosporium apollinis CBS 100218.</title>
        <authorList>
            <consortium name="The Broad Institute Genome Sequencing Platform"/>
            <person name="Cuomo C."/>
            <person name="Gorbushina A."/>
            <person name="Noack S."/>
            <person name="Walker B."/>
            <person name="Young S.K."/>
            <person name="Zeng Q."/>
            <person name="Gargeya S."/>
            <person name="Fitzgerald M."/>
            <person name="Haas B."/>
            <person name="Abouelleil A."/>
            <person name="Alvarado L."/>
            <person name="Arachchi H.M."/>
            <person name="Berlin A.M."/>
            <person name="Chapman S.B."/>
            <person name="Goldberg J."/>
            <person name="Griggs A."/>
            <person name="Gujja S."/>
            <person name="Hansen M."/>
            <person name="Howarth C."/>
            <person name="Imamovic A."/>
            <person name="Larimer J."/>
            <person name="McCowan C."/>
            <person name="Montmayeur A."/>
            <person name="Murphy C."/>
            <person name="Neiman D."/>
            <person name="Pearson M."/>
            <person name="Priest M."/>
            <person name="Roberts A."/>
            <person name="Saif S."/>
            <person name="Shea T."/>
            <person name="Sisk P."/>
            <person name="Sykes S."/>
            <person name="Wortman J."/>
            <person name="Nusbaum C."/>
            <person name="Birren B."/>
        </authorList>
    </citation>
    <scope>NUCLEOTIDE SEQUENCE [LARGE SCALE GENOMIC DNA]</scope>
    <source>
        <strain evidence="3">CBS 100218</strain>
    </source>
</reference>
<dbReference type="PANTHER" id="PTHR10828">
    <property type="entry name" value="M-PHASE INDUCER PHOSPHATASE DUAL SPECIFICITY PHOSPHATASE CDC25"/>
    <property type="match status" value="1"/>
</dbReference>
<dbReference type="FunFam" id="3.40.250.10:FF:000050">
    <property type="entry name" value="Dual specificity phosphatase, putative"/>
    <property type="match status" value="1"/>
</dbReference>
<feature type="domain" description="Rhodanese" evidence="1">
    <location>
        <begin position="25"/>
        <end position="128"/>
    </location>
</feature>
<dbReference type="SUPFAM" id="SSF52821">
    <property type="entry name" value="Rhodanese/Cell cycle control phosphatase"/>
    <property type="match status" value="1"/>
</dbReference>
<evidence type="ECO:0000313" key="2">
    <source>
        <dbReference type="EMBL" id="EON68207.1"/>
    </source>
</evidence>
<proteinExistence type="predicted"/>
<dbReference type="Pfam" id="PF00581">
    <property type="entry name" value="Rhodanese"/>
    <property type="match status" value="1"/>
</dbReference>
<dbReference type="Gene3D" id="3.40.250.10">
    <property type="entry name" value="Rhodanese-like domain"/>
    <property type="match status" value="1"/>
</dbReference>
<dbReference type="OrthoDB" id="102559at2759"/>
<dbReference type="eggNOG" id="KOG3772">
    <property type="taxonomic scope" value="Eukaryota"/>
</dbReference>
<dbReference type="PROSITE" id="PS50206">
    <property type="entry name" value="RHODANESE_3"/>
    <property type="match status" value="1"/>
</dbReference>
<keyword evidence="3" id="KW-1185">Reference proteome</keyword>
<dbReference type="RefSeq" id="XP_007783524.1">
    <property type="nucleotide sequence ID" value="XM_007785334.1"/>
</dbReference>
<dbReference type="PANTHER" id="PTHR10828:SF38">
    <property type="entry name" value="ARSENICAL-RESISTANCE PROTEIN 2-RELATED"/>
    <property type="match status" value="1"/>
</dbReference>
<sequence length="142" mass="16342">MSSVTIANLPRITRDELAQRLRTPSPSSIAIIDVRDSDHVGGHIRSSMHVPSSSLDFKIPELIRTLEDKETVVFHCALSQQRGPSAALRYIRERDRILRVERKSWGQKVVVLDGGFVKWQEKYGEDKNLTEAYQKDLWEYGY</sequence>
<dbReference type="OMA" id="RCTNIPC"/>
<dbReference type="GO" id="GO:0004792">
    <property type="term" value="F:thiosulfate-cyanide sulfurtransferase activity"/>
    <property type="evidence" value="ECO:0007669"/>
    <property type="project" value="EnsemblFungi"/>
</dbReference>
<dbReference type="GO" id="GO:0005634">
    <property type="term" value="C:nucleus"/>
    <property type="evidence" value="ECO:0007669"/>
    <property type="project" value="TreeGrafter"/>
</dbReference>
<evidence type="ECO:0000313" key="3">
    <source>
        <dbReference type="Proteomes" id="UP000016924"/>
    </source>
</evidence>
<dbReference type="SMART" id="SM00450">
    <property type="entry name" value="RHOD"/>
    <property type="match status" value="1"/>
</dbReference>
<dbReference type="GeneID" id="19904776"/>
<protein>
    <recommendedName>
        <fullName evidence="1">Rhodanese domain-containing protein</fullName>
    </recommendedName>
</protein>
<dbReference type="Proteomes" id="UP000016924">
    <property type="component" value="Unassembled WGS sequence"/>
</dbReference>
<name>R7Z223_CONA1</name>
<dbReference type="InterPro" id="IPR036873">
    <property type="entry name" value="Rhodanese-like_dom_sf"/>
</dbReference>
<dbReference type="GO" id="GO:0005737">
    <property type="term" value="C:cytoplasm"/>
    <property type="evidence" value="ECO:0007669"/>
    <property type="project" value="TreeGrafter"/>
</dbReference>
<gene>
    <name evidence="2" type="ORF">W97_07465</name>
</gene>
<dbReference type="AlphaFoldDB" id="R7Z223"/>
<organism evidence="2 3">
    <name type="scientific">Coniosporium apollinis (strain CBS 100218)</name>
    <name type="common">Rock-inhabiting black yeast</name>
    <dbReference type="NCBI Taxonomy" id="1168221"/>
    <lineage>
        <taxon>Eukaryota</taxon>
        <taxon>Fungi</taxon>
        <taxon>Dikarya</taxon>
        <taxon>Ascomycota</taxon>
        <taxon>Pezizomycotina</taxon>
        <taxon>Dothideomycetes</taxon>
        <taxon>Dothideomycetes incertae sedis</taxon>
        <taxon>Coniosporium</taxon>
    </lineage>
</organism>
<evidence type="ECO:0000259" key="1">
    <source>
        <dbReference type="PROSITE" id="PS50206"/>
    </source>
</evidence>
<dbReference type="STRING" id="1168221.R7Z223"/>
<dbReference type="EMBL" id="JH767594">
    <property type="protein sequence ID" value="EON68207.1"/>
    <property type="molecule type" value="Genomic_DNA"/>
</dbReference>
<accession>R7Z223</accession>
<dbReference type="GO" id="GO:0004725">
    <property type="term" value="F:protein tyrosine phosphatase activity"/>
    <property type="evidence" value="ECO:0007669"/>
    <property type="project" value="TreeGrafter"/>
</dbReference>